<evidence type="ECO:0000259" key="6">
    <source>
        <dbReference type="Pfam" id="PF20179"/>
    </source>
</evidence>
<reference evidence="7 8" key="1">
    <citation type="submission" date="2014-02" db="EMBL/GenBank/DDBJ databases">
        <authorList>
            <person name="Sibley D."/>
            <person name="Venepally P."/>
            <person name="Karamycheva S."/>
            <person name="Hadjithomas M."/>
            <person name="Khan A."/>
            <person name="Brunk B."/>
            <person name="Roos D."/>
            <person name="Caler E."/>
            <person name="Lorenzi H."/>
        </authorList>
    </citation>
    <scope>NUCLEOTIDE SEQUENCE [LARGE SCALE GENOMIC DNA]</scope>
    <source>
        <strain evidence="7 8">GAB2-2007-GAL-DOM2</strain>
    </source>
</reference>
<evidence type="ECO:0000313" key="7">
    <source>
        <dbReference type="EMBL" id="KFG44157.1"/>
    </source>
</evidence>
<dbReference type="EMBL" id="AHZU02000452">
    <property type="protein sequence ID" value="KFG44157.1"/>
    <property type="molecule type" value="Genomic_DNA"/>
</dbReference>
<feature type="region of interest" description="Disordered" evidence="5">
    <location>
        <begin position="183"/>
        <end position="204"/>
    </location>
</feature>
<dbReference type="Gene3D" id="1.25.40.10">
    <property type="entry name" value="Tetratricopeptide repeat domain"/>
    <property type="match status" value="1"/>
</dbReference>
<accession>A0A086KID9</accession>
<name>A0A086KID9_TOXGO</name>
<evidence type="ECO:0000256" key="2">
    <source>
        <dbReference type="ARBA" id="ARBA00022803"/>
    </source>
</evidence>
<evidence type="ECO:0000256" key="4">
    <source>
        <dbReference type="SAM" id="Coils"/>
    </source>
</evidence>
<feature type="region of interest" description="Disordered" evidence="5">
    <location>
        <begin position="263"/>
        <end position="284"/>
    </location>
</feature>
<dbReference type="PANTHER" id="PTHR11242">
    <property type="entry name" value="ARYL HYDROCARBON RECEPTOR INTERACTING PROTEIN RELATED"/>
    <property type="match status" value="1"/>
</dbReference>
<comment type="caution">
    <text evidence="7">The sequence shown here is derived from an EMBL/GenBank/DDBJ whole genome shotgun (WGS) entry which is preliminary data.</text>
</comment>
<dbReference type="Pfam" id="PF20179">
    <property type="entry name" value="MSS51_C"/>
    <property type="match status" value="1"/>
</dbReference>
<keyword evidence="2 3" id="KW-0802">TPR repeat</keyword>
<dbReference type="Pfam" id="PF14559">
    <property type="entry name" value="TPR_19"/>
    <property type="match status" value="1"/>
</dbReference>
<dbReference type="InterPro" id="IPR039663">
    <property type="entry name" value="AIP/AIPL1/TTC9"/>
</dbReference>
<dbReference type="PANTHER" id="PTHR11242:SF0">
    <property type="entry name" value="TPR_REGION DOMAIN-CONTAINING PROTEIN"/>
    <property type="match status" value="1"/>
</dbReference>
<evidence type="ECO:0000256" key="3">
    <source>
        <dbReference type="PROSITE-ProRule" id="PRU00339"/>
    </source>
</evidence>
<dbReference type="InterPro" id="IPR019734">
    <property type="entry name" value="TPR_rpt"/>
</dbReference>
<keyword evidence="4" id="KW-0175">Coiled coil</keyword>
<proteinExistence type="predicted"/>
<feature type="coiled-coil region" evidence="4">
    <location>
        <begin position="113"/>
        <end position="167"/>
    </location>
</feature>
<gene>
    <name evidence="7" type="ORF">TGDOM2_312380</name>
</gene>
<dbReference type="SMART" id="SM00028">
    <property type="entry name" value="TPR"/>
    <property type="match status" value="3"/>
</dbReference>
<sequence>MESGAAAVARGPPIADPEEVDEGKRKYTQATQEKEEGNQLFTKGQVQEAIDIWRHALKLCYELSVSGTAPDAAAMGKLQVALESNIAAGLLKEGFYSRCIDHCEHVLQVDADNEKALLRMAKAHSELQEYSKAEQALRRLLELRPDNQEASRLYRQIREARVEHKKQQKTLFKSMLGKGENGHALAVSHPKAQEEADASRDSPTPWMWSVEFHPMDRDPTVWKAPHSIESLTEECNFPLTRGLPLSILAALQAADKVRQTAVGDAKKNASRHSAGGEQDASATGTVCASAAGQTGHHDPAEDMWSWRSIRKEVLCVHLIGSTSAHEMGCKFTVLMERWPNVKTLILVFIGFLGPHGKLENTLERGKLQPPAVVKTEDGREQLAVPFKGTYEEFVQAVPGVLTNEECTFFPDFAVLSTPLFARDLDSWKPALKLLLDANVLSIVTVSGPVTDQPGAELKEEEEVVRHQGGRIVVPTSRNEFPIIFRVPGEAVKKREELGADGDKTEFIGNEFLTSGDTAQASPHSAVVGAKHAAFFVFRGRDK</sequence>
<dbReference type="SUPFAM" id="SSF48452">
    <property type="entry name" value="TPR-like"/>
    <property type="match status" value="1"/>
</dbReference>
<dbReference type="VEuPathDB" id="ToxoDB:TGDOM2_312380"/>
<evidence type="ECO:0000313" key="8">
    <source>
        <dbReference type="Proteomes" id="UP000028837"/>
    </source>
</evidence>
<feature type="compositionally biased region" description="Basic and acidic residues" evidence="5">
    <location>
        <begin position="191"/>
        <end position="200"/>
    </location>
</feature>
<dbReference type="InterPro" id="IPR046824">
    <property type="entry name" value="Mss51-like_C"/>
</dbReference>
<dbReference type="Proteomes" id="UP000028837">
    <property type="component" value="Unassembled WGS sequence"/>
</dbReference>
<evidence type="ECO:0000256" key="5">
    <source>
        <dbReference type="SAM" id="MobiDB-lite"/>
    </source>
</evidence>
<organism evidence="7 8">
    <name type="scientific">Toxoplasma gondii GAB2-2007-GAL-DOM2</name>
    <dbReference type="NCBI Taxonomy" id="1130820"/>
    <lineage>
        <taxon>Eukaryota</taxon>
        <taxon>Sar</taxon>
        <taxon>Alveolata</taxon>
        <taxon>Apicomplexa</taxon>
        <taxon>Conoidasida</taxon>
        <taxon>Coccidia</taxon>
        <taxon>Eucoccidiorida</taxon>
        <taxon>Eimeriorina</taxon>
        <taxon>Sarcocystidae</taxon>
        <taxon>Toxoplasma</taxon>
    </lineage>
</organism>
<dbReference type="PROSITE" id="PS50005">
    <property type="entry name" value="TPR"/>
    <property type="match status" value="1"/>
</dbReference>
<evidence type="ECO:0000256" key="1">
    <source>
        <dbReference type="ARBA" id="ARBA00022737"/>
    </source>
</evidence>
<keyword evidence="1" id="KW-0677">Repeat</keyword>
<feature type="domain" description="Mitochondrial splicing suppressor 51-like C-terminal" evidence="6">
    <location>
        <begin position="309"/>
        <end position="445"/>
    </location>
</feature>
<dbReference type="AlphaFoldDB" id="A0A086KID9"/>
<protein>
    <submittedName>
        <fullName evidence="7">Tetratricopeptide repeat-containing protein</fullName>
    </submittedName>
</protein>
<feature type="region of interest" description="Disordered" evidence="5">
    <location>
        <begin position="1"/>
        <end position="39"/>
    </location>
</feature>
<dbReference type="OrthoDB" id="1872379at2759"/>
<dbReference type="InterPro" id="IPR011990">
    <property type="entry name" value="TPR-like_helical_dom_sf"/>
</dbReference>
<feature type="repeat" description="TPR" evidence="3">
    <location>
        <begin position="114"/>
        <end position="147"/>
    </location>
</feature>